<dbReference type="AlphaFoldDB" id="A0A485LPX2"/>
<keyword evidence="1" id="KW-0175">Coiled coil</keyword>
<evidence type="ECO:0000313" key="4">
    <source>
        <dbReference type="Proteomes" id="UP000332933"/>
    </source>
</evidence>
<dbReference type="OrthoDB" id="78886at2759"/>
<name>A0A485LPX2_9STRA</name>
<dbReference type="EMBL" id="CAADRA010007354">
    <property type="protein sequence ID" value="VFU00614.1"/>
    <property type="molecule type" value="Genomic_DNA"/>
</dbReference>
<organism evidence="3 4">
    <name type="scientific">Aphanomyces stellatus</name>
    <dbReference type="NCBI Taxonomy" id="120398"/>
    <lineage>
        <taxon>Eukaryota</taxon>
        <taxon>Sar</taxon>
        <taxon>Stramenopiles</taxon>
        <taxon>Oomycota</taxon>
        <taxon>Saprolegniomycetes</taxon>
        <taxon>Saprolegniales</taxon>
        <taxon>Verrucalvaceae</taxon>
        <taxon>Aphanomyces</taxon>
    </lineage>
</organism>
<feature type="coiled-coil region" evidence="1">
    <location>
        <begin position="604"/>
        <end position="666"/>
    </location>
</feature>
<reference evidence="3 4" key="1">
    <citation type="submission" date="2019-03" db="EMBL/GenBank/DDBJ databases">
        <authorList>
            <person name="Gaulin E."/>
            <person name="Dumas B."/>
        </authorList>
    </citation>
    <scope>NUCLEOTIDE SEQUENCE [LARGE SCALE GENOMIC DNA]</scope>
    <source>
        <strain evidence="3">CBS 568.67</strain>
    </source>
</reference>
<proteinExistence type="predicted"/>
<accession>A0A485LPX2</accession>
<evidence type="ECO:0000313" key="3">
    <source>
        <dbReference type="EMBL" id="VFU00614.1"/>
    </source>
</evidence>
<dbReference type="EMBL" id="VJMH01007328">
    <property type="protein sequence ID" value="KAF0684050.1"/>
    <property type="molecule type" value="Genomic_DNA"/>
</dbReference>
<sequence length="876" mass="99551">MDPFVVDVEDEAVYLQGLLTTAEADNSVLREQVQRRSQLLDELRTAYMKDVVMIKDRLWKHGITSDMELAALPSVDLKALLPLFSPAETVLHIRPCGTCGGTVELIRRDDALLLQSQIEAQVARAALATSQAAKAALEQAVAALTADVGVMQRMVVKEQKVNAFLNDEKKRLKGKLDAVQHRSGQLVALQDNVRALEATVAQASEEKAAVTRAWRHAQVELEDEKQAHATAVAAAHAAADAMRTEWQVKMEHMEERLVKANEVTHGLSVQVQRWEAHAVEMETQARLAHLHALNERTMQWNDEVARHQQTRDRCDMRLEEMDGQRRQMHEKLAAAWDKHRQLAGQVTAMRVERDAAIEQHATLDEAFRIKVRLLQTELATVQAELRGTTTSLRCGQLWLWLKGRAREHMYAAVCQWLRGAIAHAKAKTSVQIERYELLLDEKKAHIRHVERSMHEADARRRVDHDEMRARDDKLCGVSLALAQRTSEYNATLRKLVRTQLDMQRMSEDYDVFGTALAAHEQRHNQDGMAREEQYSRLVAAVAAVEAREQAGVAKLHRVEQMWNETKAFLAAAQRDHHGIVELMVKCQLRLERTTECLQEKTFECMGYQEEVAHAGEEMARLEQKLASEHRRATMYEEMVESLTKVVREQQDARQALEVTLQRLQAGAAKVDMRWLVVATAARAIQLLWRNAKARRHRRYKRGLQLLETDQVIADTHAARHASLRSLRMLQATQETANVLVDLGVDVSFLRTDGRDSDGQLALVQANTAASCIQNAWAWTCMRWQRRRCVDGGYARLALEQRLVQVQRRHARLSQSLVTLQVAAQQKERLVAMGVRLQPELKTGKPKPKVTQRPQSAIPGLLKYRLQHPIKPARTID</sequence>
<feature type="coiled-coil region" evidence="1">
    <location>
        <begin position="127"/>
        <end position="213"/>
    </location>
</feature>
<reference evidence="2" key="2">
    <citation type="submission" date="2019-06" db="EMBL/GenBank/DDBJ databases">
        <title>Genomics analysis of Aphanomyces spp. identifies a new class of oomycete effector associated with host adaptation.</title>
        <authorList>
            <person name="Gaulin E."/>
        </authorList>
    </citation>
    <scope>NUCLEOTIDE SEQUENCE</scope>
    <source>
        <strain evidence="2">CBS 578.67</strain>
    </source>
</reference>
<evidence type="ECO:0000313" key="2">
    <source>
        <dbReference type="EMBL" id="KAF0684050.1"/>
    </source>
</evidence>
<gene>
    <name evidence="3" type="primary">Aste57867_23971</name>
    <name evidence="2" type="ORF">As57867_023898</name>
    <name evidence="3" type="ORF">ASTE57867_23971</name>
</gene>
<evidence type="ECO:0000256" key="1">
    <source>
        <dbReference type="SAM" id="Coils"/>
    </source>
</evidence>
<keyword evidence="4" id="KW-1185">Reference proteome</keyword>
<protein>
    <submittedName>
        <fullName evidence="3">Aste57867_23971 protein</fullName>
    </submittedName>
</protein>
<dbReference type="Proteomes" id="UP000332933">
    <property type="component" value="Unassembled WGS sequence"/>
</dbReference>